<keyword evidence="8" id="KW-1185">Reference proteome</keyword>
<evidence type="ECO:0000256" key="4">
    <source>
        <dbReference type="ARBA" id="ARBA00023134"/>
    </source>
</evidence>
<dbReference type="PANTHER" id="PTHR10465">
    <property type="entry name" value="TRANSMEMBRANE GTPASE FZO1"/>
    <property type="match status" value="1"/>
</dbReference>
<evidence type="ECO:0000313" key="8">
    <source>
        <dbReference type="Proteomes" id="UP000476338"/>
    </source>
</evidence>
<organism evidence="7 8">
    <name type="scientific">Campylobacter portucalensis</name>
    <dbReference type="NCBI Taxonomy" id="2608384"/>
    <lineage>
        <taxon>Bacteria</taxon>
        <taxon>Pseudomonadati</taxon>
        <taxon>Campylobacterota</taxon>
        <taxon>Epsilonproteobacteria</taxon>
        <taxon>Campylobacterales</taxon>
        <taxon>Campylobacteraceae</taxon>
        <taxon>Campylobacter</taxon>
    </lineage>
</organism>
<evidence type="ECO:0000256" key="5">
    <source>
        <dbReference type="ARBA" id="ARBA00023136"/>
    </source>
</evidence>
<dbReference type="InterPro" id="IPR027417">
    <property type="entry name" value="P-loop_NTPase"/>
</dbReference>
<dbReference type="GO" id="GO:0005525">
    <property type="term" value="F:GTP binding"/>
    <property type="evidence" value="ECO:0007669"/>
    <property type="project" value="UniProtKB-KW"/>
</dbReference>
<reference evidence="7 8" key="2">
    <citation type="submission" date="2020-03" db="EMBL/GenBank/DDBJ databases">
        <title>Campylobacter portucalensis sp. nov., a new species of Campylobacter isolated from the reproductive tract of bulls.</title>
        <authorList>
            <person name="Silva M.F."/>
            <person name="Pereira G."/>
            <person name="Carneiro C."/>
            <person name="Hemphill A."/>
            <person name="Mateus L."/>
            <person name="Lopes-Da-Costa L."/>
            <person name="Silva E."/>
        </authorList>
    </citation>
    <scope>NUCLEOTIDE SEQUENCE [LARGE SCALE GENOMIC DNA]</scope>
    <source>
        <strain evidence="7 8">FMV-PI01</strain>
    </source>
</reference>
<evidence type="ECO:0000256" key="2">
    <source>
        <dbReference type="ARBA" id="ARBA00022741"/>
    </source>
</evidence>
<dbReference type="GO" id="GO:0016020">
    <property type="term" value="C:membrane"/>
    <property type="evidence" value="ECO:0007669"/>
    <property type="project" value="UniProtKB-SubCell"/>
</dbReference>
<dbReference type="Proteomes" id="UP000476338">
    <property type="component" value="Unassembled WGS sequence"/>
</dbReference>
<name>A0A6L5WMG7_9BACT</name>
<proteinExistence type="predicted"/>
<dbReference type="AlphaFoldDB" id="A0A6L5WMG7"/>
<sequence length="603" mass="70917">MLDEFIKEYKEKFLKEYRSCFWGRVDRVCSILLDPKNHASFYLKNRLKHLMGFENKPLEIAVVGQFSSGKSTFLNSLFKSNLLPTGVVPVTAKVIKIKYCSFEMIKIKHLNGLEEILEITNLSNFVDQRLNLKSIQSIEIYANIDILKKFTFLDTPGLNSININDTNEAIAILNDACSIVWISLIDNAARSSEKDGLNLVSKSVLNNSICLLSQKDRLSNAEIDRVLEYSKDVFKDYFKNIVAISSKEENMGLKNSGFDEFINFLDKIYINKNEIIKDKFIQIINLLKDEREFYIKFYNDLMKIIEFNLEKILNNLDDNLKIYLYEFEKIYANIKEISNSFSTIFENSIKIEKGYFLVQKKGFLNKNSYEKVVYEFPNFNKDFAFSKMIYNNDGLIFRRLKSKSIKLRDEILSNLNLNYNILMDEILLFKAKFETYQKKSQIHSTTQTSKIQKLASEVYEFILKDYENKFQKISQKIMLFFEKVDIKIISNYENSILLTGHYVSDRILNSINAYKSDPLTFSIFYPNFNDFNENLLKNLHYYEFEDDFLAEKSFIKKCIIELKEQLNINLQKNRNFLINHIDKHKEILKELDFCIGIINNESI</sequence>
<evidence type="ECO:0000256" key="3">
    <source>
        <dbReference type="ARBA" id="ARBA00022801"/>
    </source>
</evidence>
<dbReference type="InterPro" id="IPR027094">
    <property type="entry name" value="Mitofusin_fam"/>
</dbReference>
<dbReference type="Pfam" id="PF00350">
    <property type="entry name" value="Dynamin_N"/>
    <property type="match status" value="1"/>
</dbReference>
<keyword evidence="5" id="KW-0472">Membrane</keyword>
<dbReference type="Gene3D" id="3.40.50.300">
    <property type="entry name" value="P-loop containing nucleotide triphosphate hydrolases"/>
    <property type="match status" value="1"/>
</dbReference>
<dbReference type="EMBL" id="VWSJ01000034">
    <property type="protein sequence ID" value="MSN97023.1"/>
    <property type="molecule type" value="Genomic_DNA"/>
</dbReference>
<evidence type="ECO:0000256" key="1">
    <source>
        <dbReference type="ARBA" id="ARBA00004370"/>
    </source>
</evidence>
<dbReference type="RefSeq" id="WP_154571273.1">
    <property type="nucleotide sequence ID" value="NZ_VWSJ01000034.1"/>
</dbReference>
<keyword evidence="3" id="KW-0378">Hydrolase</keyword>
<dbReference type="GO" id="GO:0003924">
    <property type="term" value="F:GTPase activity"/>
    <property type="evidence" value="ECO:0007669"/>
    <property type="project" value="InterPro"/>
</dbReference>
<comment type="caution">
    <text evidence="7">The sequence shown here is derived from an EMBL/GenBank/DDBJ whole genome shotgun (WGS) entry which is preliminary data.</text>
</comment>
<dbReference type="SUPFAM" id="SSF52540">
    <property type="entry name" value="P-loop containing nucleoside triphosphate hydrolases"/>
    <property type="match status" value="1"/>
</dbReference>
<dbReference type="InterPro" id="IPR045063">
    <property type="entry name" value="Dynamin_N"/>
</dbReference>
<reference evidence="7 8" key="1">
    <citation type="submission" date="2019-09" db="EMBL/GenBank/DDBJ databases">
        <authorList>
            <person name="Silva M."/>
            <person name="Pereira G."/>
            <person name="Lopes-Da-Costa L."/>
            <person name="Silva E."/>
        </authorList>
    </citation>
    <scope>NUCLEOTIDE SEQUENCE [LARGE SCALE GENOMIC DNA]</scope>
    <source>
        <strain evidence="7 8">FMV-PI01</strain>
    </source>
</reference>
<accession>A0A6L5WMG7</accession>
<gene>
    <name evidence="7" type="ORF">F1B92_07600</name>
</gene>
<dbReference type="CDD" id="cd09912">
    <property type="entry name" value="DLP_2"/>
    <property type="match status" value="1"/>
</dbReference>
<evidence type="ECO:0000259" key="6">
    <source>
        <dbReference type="Pfam" id="PF00350"/>
    </source>
</evidence>
<feature type="domain" description="Dynamin N-terminal" evidence="6">
    <location>
        <begin position="60"/>
        <end position="212"/>
    </location>
</feature>
<dbReference type="PANTHER" id="PTHR10465:SF0">
    <property type="entry name" value="SARCALUMENIN"/>
    <property type="match status" value="1"/>
</dbReference>
<keyword evidence="2" id="KW-0547">Nucleotide-binding</keyword>
<protein>
    <recommendedName>
        <fullName evidence="6">Dynamin N-terminal domain-containing protein</fullName>
    </recommendedName>
</protein>
<evidence type="ECO:0000313" key="7">
    <source>
        <dbReference type="EMBL" id="MSN97023.1"/>
    </source>
</evidence>
<keyword evidence="4" id="KW-0342">GTP-binding</keyword>
<comment type="subcellular location">
    <subcellularLocation>
        <location evidence="1">Membrane</location>
    </subcellularLocation>
</comment>